<gene>
    <name evidence="2" type="ORF">VV01_05950</name>
</gene>
<sequence length="128" mass="13293">MSVDVPRLHRMASTHHTIDYIELGAPDVAAAKAFYAAAFGWTFNDYGPEYAGIRASSGDGEVGGLNAGCPATRGGPLVLLFSDDLAASEQAVRDAGGTVTEGPYAYPGGHRFHFTDPAGNELGVFATS</sequence>
<dbReference type="PANTHER" id="PTHR33993">
    <property type="entry name" value="GLYOXALASE-RELATED"/>
    <property type="match status" value="1"/>
</dbReference>
<dbReference type="STRING" id="1631356.VV01_05950"/>
<dbReference type="PATRIC" id="fig|1631356.3.peg.1136"/>
<dbReference type="InterPro" id="IPR037523">
    <property type="entry name" value="VOC_core"/>
</dbReference>
<dbReference type="Proteomes" id="UP000037397">
    <property type="component" value="Unassembled WGS sequence"/>
</dbReference>
<dbReference type="PROSITE" id="PS51819">
    <property type="entry name" value="VOC"/>
    <property type="match status" value="1"/>
</dbReference>
<dbReference type="InterPro" id="IPR052164">
    <property type="entry name" value="Anthracycline_SecMetBiosynth"/>
</dbReference>
<name>A0A0L6CGE8_9MICO</name>
<comment type="caution">
    <text evidence="2">The sequence shown here is derived from an EMBL/GenBank/DDBJ whole genome shotgun (WGS) entry which is preliminary data.</text>
</comment>
<evidence type="ECO:0000313" key="2">
    <source>
        <dbReference type="EMBL" id="KNX36794.1"/>
    </source>
</evidence>
<dbReference type="EMBL" id="LAIR01000002">
    <property type="protein sequence ID" value="KNX36794.1"/>
    <property type="molecule type" value="Genomic_DNA"/>
</dbReference>
<dbReference type="AlphaFoldDB" id="A0A0L6CGE8"/>
<dbReference type="PANTHER" id="PTHR33993:SF1">
    <property type="entry name" value="GLYOXALASE FAMILY PROTEIN"/>
    <property type="match status" value="1"/>
</dbReference>
<dbReference type="Gene3D" id="3.10.180.10">
    <property type="entry name" value="2,3-Dihydroxybiphenyl 1,2-Dioxygenase, domain 1"/>
    <property type="match status" value="1"/>
</dbReference>
<feature type="domain" description="VOC" evidence="1">
    <location>
        <begin position="17"/>
        <end position="127"/>
    </location>
</feature>
<dbReference type="Pfam" id="PF00903">
    <property type="entry name" value="Glyoxalase"/>
    <property type="match status" value="1"/>
</dbReference>
<evidence type="ECO:0000259" key="1">
    <source>
        <dbReference type="PROSITE" id="PS51819"/>
    </source>
</evidence>
<dbReference type="InterPro" id="IPR029068">
    <property type="entry name" value="Glyas_Bleomycin-R_OHBP_Dase"/>
</dbReference>
<accession>A0A0L6CGE8</accession>
<reference evidence="3" key="1">
    <citation type="submission" date="2015-03" db="EMBL/GenBank/DDBJ databases">
        <title>Luteipulveratus halotolerans sp. nov., a novel actinobacterium (Dermacoccaceae) from Sarawak, Malaysia.</title>
        <authorList>
            <person name="Juboi H."/>
            <person name="Basik A."/>
            <person name="Shamsul S.S."/>
            <person name="Arnold P."/>
            <person name="Schmitt E.K."/>
            <person name="Sanglier J.-J."/>
            <person name="Yeo T."/>
        </authorList>
    </citation>
    <scope>NUCLEOTIDE SEQUENCE [LARGE SCALE GENOMIC DNA]</scope>
    <source>
        <strain evidence="3">C296001</strain>
    </source>
</reference>
<dbReference type="InterPro" id="IPR004360">
    <property type="entry name" value="Glyas_Fos-R_dOase_dom"/>
</dbReference>
<organism evidence="2 3">
    <name type="scientific">Luteipulveratus halotolerans</name>
    <dbReference type="NCBI Taxonomy" id="1631356"/>
    <lineage>
        <taxon>Bacteria</taxon>
        <taxon>Bacillati</taxon>
        <taxon>Actinomycetota</taxon>
        <taxon>Actinomycetes</taxon>
        <taxon>Micrococcales</taxon>
        <taxon>Dermacoccaceae</taxon>
        <taxon>Luteipulveratus</taxon>
    </lineage>
</organism>
<keyword evidence="3" id="KW-1185">Reference proteome</keyword>
<protein>
    <submittedName>
        <fullName evidence="2">Glyoxalase</fullName>
    </submittedName>
</protein>
<proteinExistence type="predicted"/>
<evidence type="ECO:0000313" key="3">
    <source>
        <dbReference type="Proteomes" id="UP000037397"/>
    </source>
</evidence>
<dbReference type="SUPFAM" id="SSF54593">
    <property type="entry name" value="Glyoxalase/Bleomycin resistance protein/Dihydroxybiphenyl dioxygenase"/>
    <property type="match status" value="1"/>
</dbReference>